<comment type="caution">
    <text evidence="7">The sequence shown here is derived from an EMBL/GenBank/DDBJ whole genome shotgun (WGS) entry which is preliminary data.</text>
</comment>
<organism evidence="7 8">
    <name type="scientific">Geosmithia morbida</name>
    <dbReference type="NCBI Taxonomy" id="1094350"/>
    <lineage>
        <taxon>Eukaryota</taxon>
        <taxon>Fungi</taxon>
        <taxon>Dikarya</taxon>
        <taxon>Ascomycota</taxon>
        <taxon>Pezizomycotina</taxon>
        <taxon>Sordariomycetes</taxon>
        <taxon>Hypocreomycetidae</taxon>
        <taxon>Hypocreales</taxon>
        <taxon>Bionectriaceae</taxon>
        <taxon>Geosmithia</taxon>
    </lineage>
</organism>
<dbReference type="GeneID" id="55972544"/>
<evidence type="ECO:0000259" key="6">
    <source>
        <dbReference type="PROSITE" id="PS51083"/>
    </source>
</evidence>
<accession>A0A9P5D186</accession>
<dbReference type="OrthoDB" id="18412at2759"/>
<evidence type="ECO:0000256" key="5">
    <source>
        <dbReference type="SAM" id="MobiDB-lite"/>
    </source>
</evidence>
<evidence type="ECO:0000256" key="2">
    <source>
        <dbReference type="ARBA" id="ARBA00022771"/>
    </source>
</evidence>
<dbReference type="PANTHER" id="PTHR13483:SF11">
    <property type="entry name" value="ZINC FINGER HIT DOMAIN-CONTAINING PROTEIN 3"/>
    <property type="match status" value="1"/>
</dbReference>
<keyword evidence="1" id="KW-0479">Metal-binding</keyword>
<dbReference type="PROSITE" id="PS51083">
    <property type="entry name" value="ZF_HIT"/>
    <property type="match status" value="1"/>
</dbReference>
<name>A0A9P5D186_9HYPO</name>
<keyword evidence="8" id="KW-1185">Reference proteome</keyword>
<dbReference type="SUPFAM" id="SSF144232">
    <property type="entry name" value="HIT/MYND zinc finger-like"/>
    <property type="match status" value="1"/>
</dbReference>
<protein>
    <submittedName>
        <fullName evidence="7">HIT zinc finger</fullName>
    </submittedName>
</protein>
<dbReference type="Gene3D" id="3.30.60.190">
    <property type="match status" value="1"/>
</dbReference>
<dbReference type="GO" id="GO:0008270">
    <property type="term" value="F:zinc ion binding"/>
    <property type="evidence" value="ECO:0007669"/>
    <property type="project" value="UniProtKB-UniRule"/>
</dbReference>
<proteinExistence type="predicted"/>
<dbReference type="EMBL" id="JAANYQ010000006">
    <property type="protein sequence ID" value="KAF4123618.1"/>
    <property type="molecule type" value="Genomic_DNA"/>
</dbReference>
<evidence type="ECO:0000256" key="3">
    <source>
        <dbReference type="ARBA" id="ARBA00022833"/>
    </source>
</evidence>
<dbReference type="GO" id="GO:0070761">
    <property type="term" value="C:pre-snoRNP complex"/>
    <property type="evidence" value="ECO:0007669"/>
    <property type="project" value="TreeGrafter"/>
</dbReference>
<evidence type="ECO:0000256" key="4">
    <source>
        <dbReference type="PROSITE-ProRule" id="PRU00453"/>
    </source>
</evidence>
<evidence type="ECO:0000313" key="7">
    <source>
        <dbReference type="EMBL" id="KAF4123618.1"/>
    </source>
</evidence>
<feature type="region of interest" description="Disordered" evidence="5">
    <location>
        <begin position="1"/>
        <end position="28"/>
    </location>
</feature>
<dbReference type="GO" id="GO:0000463">
    <property type="term" value="P:maturation of LSU-rRNA from tricistronic rRNA transcript (SSU-rRNA, 5.8S rRNA, LSU-rRNA)"/>
    <property type="evidence" value="ECO:0007669"/>
    <property type="project" value="TreeGrafter"/>
</dbReference>
<dbReference type="PANTHER" id="PTHR13483">
    <property type="entry name" value="BOX C_D SNORNA PROTEIN 1-RELATED"/>
    <property type="match status" value="1"/>
</dbReference>
<dbReference type="InterPro" id="IPR051639">
    <property type="entry name" value="BCD1"/>
</dbReference>
<dbReference type="CDD" id="cd23024">
    <property type="entry name" value="zf-HIT_ZNHIT2-3"/>
    <property type="match status" value="1"/>
</dbReference>
<dbReference type="GO" id="GO:0005634">
    <property type="term" value="C:nucleus"/>
    <property type="evidence" value="ECO:0007669"/>
    <property type="project" value="TreeGrafter"/>
</dbReference>
<dbReference type="GO" id="GO:0048254">
    <property type="term" value="P:snoRNA localization"/>
    <property type="evidence" value="ECO:0007669"/>
    <property type="project" value="TreeGrafter"/>
</dbReference>
<dbReference type="AlphaFoldDB" id="A0A9P5D186"/>
<dbReference type="GO" id="GO:0000492">
    <property type="term" value="P:box C/D snoRNP assembly"/>
    <property type="evidence" value="ECO:0007669"/>
    <property type="project" value="TreeGrafter"/>
</dbReference>
<gene>
    <name evidence="7" type="ORF">GMORB2_6319</name>
</gene>
<reference evidence="7" key="1">
    <citation type="submission" date="2020-03" db="EMBL/GenBank/DDBJ databases">
        <title>Site-based positive gene gene selection in Geosmithia morbida across the United States reveals a broad range of putative effectors and factors for local host and environmental adapation.</title>
        <authorList>
            <person name="Onufrak A."/>
            <person name="Murdoch R.W."/>
            <person name="Gazis R."/>
            <person name="Huff M."/>
            <person name="Staton M."/>
            <person name="Klingeman W."/>
            <person name="Hadziabdic D."/>
        </authorList>
    </citation>
    <scope>NUCLEOTIDE SEQUENCE</scope>
    <source>
        <strain evidence="7">1262</strain>
    </source>
</reference>
<sequence>MDTTEQKMEVDAPVKEHTEFRESDQDGDKKITAAASVSSTCGVCEKNPSKYKCPRCYLPYCSVACNKIHRENHPPDPEPTQPASAAVPSELLLTTTGALPTRPGDDDDDSPYSVIHRSEKLQWLFRKYPRLPEQLLEIETAMREPTSERSRIPASLLKDLPPQNSGWDREKGIAQGKKALRRARGAEGEDGEAIREYSELVLYLMEEERRGKKA</sequence>
<evidence type="ECO:0000256" key="1">
    <source>
        <dbReference type="ARBA" id="ARBA00022723"/>
    </source>
</evidence>
<keyword evidence="3" id="KW-0862">Zinc</keyword>
<dbReference type="Proteomes" id="UP000749293">
    <property type="component" value="Unassembled WGS sequence"/>
</dbReference>
<evidence type="ECO:0000313" key="8">
    <source>
        <dbReference type="Proteomes" id="UP000749293"/>
    </source>
</evidence>
<dbReference type="InterPro" id="IPR007529">
    <property type="entry name" value="Znf_HIT"/>
</dbReference>
<keyword evidence="2 4" id="KW-0863">Zinc-finger</keyword>
<dbReference type="RefSeq" id="XP_035322270.1">
    <property type="nucleotide sequence ID" value="XM_035468289.1"/>
</dbReference>
<feature type="domain" description="HIT-type" evidence="6">
    <location>
        <begin position="41"/>
        <end position="74"/>
    </location>
</feature>
<dbReference type="Pfam" id="PF04438">
    <property type="entry name" value="zf-HIT"/>
    <property type="match status" value="1"/>
</dbReference>